<dbReference type="EMBL" id="PNEN01001708">
    <property type="protein sequence ID" value="PPJ52285.1"/>
    <property type="molecule type" value="Genomic_DNA"/>
</dbReference>
<feature type="domain" description="Beta galactosidase small chain/" evidence="7">
    <location>
        <begin position="785"/>
        <end position="1066"/>
    </location>
</feature>
<dbReference type="InterPro" id="IPR011013">
    <property type="entry name" value="Gal_mutarotase_sf_dom"/>
</dbReference>
<dbReference type="InterPro" id="IPR013783">
    <property type="entry name" value="Ig-like_fold"/>
</dbReference>
<keyword evidence="2 5" id="KW-0378">Hydrolase</keyword>
<keyword evidence="9" id="KW-1185">Reference proteome</keyword>
<dbReference type="InterPro" id="IPR032312">
    <property type="entry name" value="LacZ_4"/>
</dbReference>
<dbReference type="FunFam" id="2.60.120.260:FF:000125">
    <property type="entry name" value="Intracellular beta-galactosidase BgaD"/>
    <property type="match status" value="1"/>
</dbReference>
<accession>A0A2S6BXS0</accession>
<dbReference type="InterPro" id="IPR006101">
    <property type="entry name" value="Glyco_hydro_2"/>
</dbReference>
<dbReference type="OrthoDB" id="408320at2759"/>
<dbReference type="InterPro" id="IPR004199">
    <property type="entry name" value="B-gal_small/dom_5"/>
</dbReference>
<sequence>MVQDFTEFVLQRSESQLPDYSNEQVVHKNRLPHRAYHIPEESLLLSGQWDFHYAPTPRHAPDPESINNQSFTPGDTSDDGELDVAIAEPSAAPEWHKITVPGHWQLQGYGRPQYTNVIYPFPVCPPHIPTENPTGTYKRAFRTPKSWATSSQIRLRFEGVDSAFHVWINGKPVGYSQGSRNPAEFDVTRYLRANRDNELLVRVYQWSDGSYIEDQDQWWLSGIFRDVLLLALPESRVEDFHISTELDDEYKDANLHVGLQLQLNRDVYVTVRLIANDGLLVESHSALKSGQETAKTLTHIARPIKWTAETPHLYDVEIILWAKESREVLQTIRQRIGFRSVEISDGLLKVNGKRILLQGVNRHDHHPKFGRAVPLAFIRDDLLQMKRHNINALRCSHYPPDPRMLDLCDELGLWVMDEADLECHGFYDAVARPLSIPEEMDYEERKKLAFPQAAAYTSDNPAWEAQYVERITAVVQRDKNHTSVIMWSLGNEAFYGRNHQAMYDYARKADPSRPVHYEGDAHAVSADVFSYMYPSVERLAKLAETEGVRDGKYEKPILLCEYAHAMGNGPGNLEGYQELFRRNARLQGGFIWEWANHGLLTKTSDGKAFYGYGGDFGDIPNDSTFVMDGLCFSDHSPTPGLIEYKKVIAPIKAELKDGQVVVTNLYDFVGLQHVTAVFKVESFPEGSKLVASGTVDLPDIKPGESIEILPEHVALTSKQPDSLLTISFRQWYATSWADAGYEIAWFQHQPSSVAVKTTTRNDRKVAASLPMANDVRISTSQVAWTMFNSDFKIIFDRSTGTISSWTSGGQELLAPDTMRTSLLTPGFYRAPTDNDRPKDDLDWKRYGLDMLTSQLRTSSIDRISPSEVEVSTTIFLSPPILDWGFTAKMNYRISAVDGLTVEAILTPSGKVPGTLPRIGLDLRLNKALAAAEYLGLGPGESYPDKQAAQRMGLYTSRVRDLATNYEVPQENGNRMGARSVKFTDENGLGLRATRLDGDGRFAWAAGYHSPRALDVARHPHELVEEDALLLRLDVATAGVGSGACGPAILPEHEVKCKETSFAFQLQTVAGR</sequence>
<dbReference type="InterPro" id="IPR006103">
    <property type="entry name" value="Glyco_hydro_2_cat"/>
</dbReference>
<dbReference type="FunFam" id="3.20.20.80:FF:000018">
    <property type="entry name" value="Beta-galactosidase"/>
    <property type="match status" value="1"/>
</dbReference>
<dbReference type="Pfam" id="PF02837">
    <property type="entry name" value="Glyco_hydro_2_N"/>
    <property type="match status" value="1"/>
</dbReference>
<dbReference type="InterPro" id="IPR006104">
    <property type="entry name" value="Glyco_hydro_2_N"/>
</dbReference>
<protein>
    <recommendedName>
        <fullName evidence="4">Lactase</fullName>
    </recommendedName>
</protein>
<dbReference type="InterPro" id="IPR036156">
    <property type="entry name" value="Beta-gal/glucu_dom_sf"/>
</dbReference>
<dbReference type="GO" id="GO:0004565">
    <property type="term" value="F:beta-galactosidase activity"/>
    <property type="evidence" value="ECO:0007669"/>
    <property type="project" value="InterPro"/>
</dbReference>
<keyword evidence="3 5" id="KW-0326">Glycosidase</keyword>
<dbReference type="Gene3D" id="2.60.40.10">
    <property type="entry name" value="Immunoglobulins"/>
    <property type="match status" value="2"/>
</dbReference>
<dbReference type="InterPro" id="IPR050347">
    <property type="entry name" value="Bact_Beta-galactosidase"/>
</dbReference>
<dbReference type="InterPro" id="IPR006102">
    <property type="entry name" value="Ig-like_GH2"/>
</dbReference>
<dbReference type="Gene3D" id="2.70.98.10">
    <property type="match status" value="1"/>
</dbReference>
<comment type="similarity">
    <text evidence="1 5">Belongs to the glycosyl hydrolase 2 family.</text>
</comment>
<dbReference type="SUPFAM" id="SSF49303">
    <property type="entry name" value="beta-Galactosidase/glucuronidase domain"/>
    <property type="match status" value="2"/>
</dbReference>
<dbReference type="PANTHER" id="PTHR46323">
    <property type="entry name" value="BETA-GALACTOSIDASE"/>
    <property type="match status" value="1"/>
</dbReference>
<dbReference type="InterPro" id="IPR008979">
    <property type="entry name" value="Galactose-bd-like_sf"/>
</dbReference>
<dbReference type="InterPro" id="IPR017853">
    <property type="entry name" value="GH"/>
</dbReference>
<evidence type="ECO:0000256" key="2">
    <source>
        <dbReference type="ARBA" id="ARBA00022801"/>
    </source>
</evidence>
<evidence type="ECO:0000313" key="8">
    <source>
        <dbReference type="EMBL" id="PPJ52285.1"/>
    </source>
</evidence>
<gene>
    <name evidence="8" type="ORF">CBER1_09562</name>
</gene>
<dbReference type="SUPFAM" id="SSF51445">
    <property type="entry name" value="(Trans)glycosidases"/>
    <property type="match status" value="1"/>
</dbReference>
<dbReference type="InterPro" id="IPR023230">
    <property type="entry name" value="Glyco_hydro_2_CS"/>
</dbReference>
<dbReference type="Pfam" id="PF00703">
    <property type="entry name" value="Glyco_hydro_2"/>
    <property type="match status" value="1"/>
</dbReference>
<dbReference type="PROSITE" id="PS00608">
    <property type="entry name" value="GLYCOSYL_HYDROL_F2_2"/>
    <property type="match status" value="1"/>
</dbReference>
<dbReference type="Gene3D" id="3.20.20.80">
    <property type="entry name" value="Glycosidases"/>
    <property type="match status" value="1"/>
</dbReference>
<dbReference type="GO" id="GO:0009341">
    <property type="term" value="C:beta-galactosidase complex"/>
    <property type="evidence" value="ECO:0007669"/>
    <property type="project" value="InterPro"/>
</dbReference>
<comment type="caution">
    <text evidence="8">The sequence shown here is derived from an EMBL/GenBank/DDBJ whole genome shotgun (WGS) entry which is preliminary data.</text>
</comment>
<dbReference type="Gene3D" id="2.60.120.260">
    <property type="entry name" value="Galactose-binding domain-like"/>
    <property type="match status" value="1"/>
</dbReference>
<dbReference type="PRINTS" id="PR00132">
    <property type="entry name" value="GLHYDRLASE2"/>
</dbReference>
<name>A0A2S6BXS0_9PEZI</name>
<dbReference type="GO" id="GO:0005990">
    <property type="term" value="P:lactose catabolic process"/>
    <property type="evidence" value="ECO:0007669"/>
    <property type="project" value="TreeGrafter"/>
</dbReference>
<dbReference type="PROSITE" id="PS00719">
    <property type="entry name" value="GLYCOSYL_HYDROL_F2_1"/>
    <property type="match status" value="1"/>
</dbReference>
<proteinExistence type="inferred from homology"/>
<evidence type="ECO:0000313" key="9">
    <source>
        <dbReference type="Proteomes" id="UP000237631"/>
    </source>
</evidence>
<dbReference type="STRING" id="357750.A0A2S6BXS0"/>
<dbReference type="Proteomes" id="UP000237631">
    <property type="component" value="Unassembled WGS sequence"/>
</dbReference>
<dbReference type="SUPFAM" id="SSF74650">
    <property type="entry name" value="Galactose mutarotase-like"/>
    <property type="match status" value="1"/>
</dbReference>
<reference evidence="9" key="1">
    <citation type="journal article" date="2017" name="bioRxiv">
        <title>Conservation of a gene cluster reveals novel cercosporin biosynthetic mechanisms and extends production to the genus Colletotrichum.</title>
        <authorList>
            <person name="de Jonge R."/>
            <person name="Ebert M.K."/>
            <person name="Huitt-Roehl C.R."/>
            <person name="Pal P."/>
            <person name="Suttle J.C."/>
            <person name="Spanner R.E."/>
            <person name="Neubauer J.D."/>
            <person name="Jurick W.M.II."/>
            <person name="Stott K.A."/>
            <person name="Secor G.A."/>
            <person name="Thomma B.P.H.J."/>
            <person name="Van de Peer Y."/>
            <person name="Townsend C.A."/>
            <person name="Bolton M.D."/>
        </authorList>
    </citation>
    <scope>NUCLEOTIDE SEQUENCE [LARGE SCALE GENOMIC DNA]</scope>
    <source>
        <strain evidence="9">CBS538.71</strain>
    </source>
</reference>
<dbReference type="SUPFAM" id="SSF49785">
    <property type="entry name" value="Galactose-binding domain-like"/>
    <property type="match status" value="1"/>
</dbReference>
<dbReference type="PANTHER" id="PTHR46323:SF1">
    <property type="entry name" value="LACTASE"/>
    <property type="match status" value="1"/>
</dbReference>
<dbReference type="Pfam" id="PF16353">
    <property type="entry name" value="LacZ_4"/>
    <property type="match status" value="1"/>
</dbReference>
<dbReference type="GO" id="GO:0030246">
    <property type="term" value="F:carbohydrate binding"/>
    <property type="evidence" value="ECO:0007669"/>
    <property type="project" value="InterPro"/>
</dbReference>
<dbReference type="Pfam" id="PF02836">
    <property type="entry name" value="Glyco_hydro_2_C"/>
    <property type="match status" value="1"/>
</dbReference>
<feature type="compositionally biased region" description="Polar residues" evidence="6">
    <location>
        <begin position="65"/>
        <end position="75"/>
    </location>
</feature>
<evidence type="ECO:0000256" key="4">
    <source>
        <dbReference type="ARBA" id="ARBA00032230"/>
    </source>
</evidence>
<evidence type="ECO:0000256" key="3">
    <source>
        <dbReference type="ARBA" id="ARBA00023295"/>
    </source>
</evidence>
<dbReference type="SMART" id="SM01038">
    <property type="entry name" value="Bgal_small_N"/>
    <property type="match status" value="1"/>
</dbReference>
<organism evidence="8 9">
    <name type="scientific">Cercospora berteroae</name>
    <dbReference type="NCBI Taxonomy" id="357750"/>
    <lineage>
        <taxon>Eukaryota</taxon>
        <taxon>Fungi</taxon>
        <taxon>Dikarya</taxon>
        <taxon>Ascomycota</taxon>
        <taxon>Pezizomycotina</taxon>
        <taxon>Dothideomycetes</taxon>
        <taxon>Dothideomycetidae</taxon>
        <taxon>Mycosphaerellales</taxon>
        <taxon>Mycosphaerellaceae</taxon>
        <taxon>Cercospora</taxon>
    </lineage>
</organism>
<dbReference type="InterPro" id="IPR014718">
    <property type="entry name" value="GH-type_carb-bd"/>
</dbReference>
<dbReference type="Pfam" id="PF02929">
    <property type="entry name" value="Bgal_small_N"/>
    <property type="match status" value="1"/>
</dbReference>
<evidence type="ECO:0000256" key="1">
    <source>
        <dbReference type="ARBA" id="ARBA00007401"/>
    </source>
</evidence>
<evidence type="ECO:0000256" key="5">
    <source>
        <dbReference type="RuleBase" id="RU361154"/>
    </source>
</evidence>
<dbReference type="InterPro" id="IPR023232">
    <property type="entry name" value="Glyco_hydro_2_AS"/>
</dbReference>
<evidence type="ECO:0000256" key="6">
    <source>
        <dbReference type="SAM" id="MobiDB-lite"/>
    </source>
</evidence>
<dbReference type="AlphaFoldDB" id="A0A2S6BXS0"/>
<evidence type="ECO:0000259" key="7">
    <source>
        <dbReference type="SMART" id="SM01038"/>
    </source>
</evidence>
<feature type="region of interest" description="Disordered" evidence="6">
    <location>
        <begin position="55"/>
        <end position="79"/>
    </location>
</feature>